<proteinExistence type="inferred from homology"/>
<gene>
    <name evidence="11" type="ORF">QBC35DRAFT_495016</name>
</gene>
<dbReference type="CDD" id="cd02021">
    <property type="entry name" value="GntK"/>
    <property type="match status" value="1"/>
</dbReference>
<dbReference type="AlphaFoldDB" id="A0AAN6WWD9"/>
<evidence type="ECO:0000256" key="9">
    <source>
        <dbReference type="RuleBase" id="RU363066"/>
    </source>
</evidence>
<accession>A0AAN6WWD9</accession>
<comment type="caution">
    <text evidence="11">The sequence shown here is derived from an EMBL/GenBank/DDBJ whole genome shotgun (WGS) entry which is preliminary data.</text>
</comment>
<dbReference type="NCBIfam" id="TIGR01313">
    <property type="entry name" value="therm_gnt_kin"/>
    <property type="match status" value="1"/>
</dbReference>
<evidence type="ECO:0000313" key="12">
    <source>
        <dbReference type="Proteomes" id="UP001302126"/>
    </source>
</evidence>
<dbReference type="GO" id="GO:0005524">
    <property type="term" value="F:ATP binding"/>
    <property type="evidence" value="ECO:0007669"/>
    <property type="project" value="UniProtKB-KW"/>
</dbReference>
<name>A0AAN6WWD9_9PEZI</name>
<reference evidence="11" key="2">
    <citation type="submission" date="2023-05" db="EMBL/GenBank/DDBJ databases">
        <authorList>
            <consortium name="Lawrence Berkeley National Laboratory"/>
            <person name="Steindorff A."/>
            <person name="Hensen N."/>
            <person name="Bonometti L."/>
            <person name="Westerberg I."/>
            <person name="Brannstrom I.O."/>
            <person name="Guillou S."/>
            <person name="Cros-Aarteil S."/>
            <person name="Calhoun S."/>
            <person name="Haridas S."/>
            <person name="Kuo A."/>
            <person name="Mondo S."/>
            <person name="Pangilinan J."/>
            <person name="Riley R."/>
            <person name="Labutti K."/>
            <person name="Andreopoulos B."/>
            <person name="Lipzen A."/>
            <person name="Chen C."/>
            <person name="Yanf M."/>
            <person name="Daum C."/>
            <person name="Ng V."/>
            <person name="Clum A."/>
            <person name="Ohm R."/>
            <person name="Martin F."/>
            <person name="Silar P."/>
            <person name="Natvig D."/>
            <person name="Lalanne C."/>
            <person name="Gautier V."/>
            <person name="Ament-Velasquez S.L."/>
            <person name="Kruys A."/>
            <person name="Hutchinson M.I."/>
            <person name="Powell A.J."/>
            <person name="Barry K."/>
            <person name="Miller A.N."/>
            <person name="Grigoriev I.V."/>
            <person name="Debuchy R."/>
            <person name="Gladieux P."/>
            <person name="Thoren M.H."/>
            <person name="Johannesson H."/>
        </authorList>
    </citation>
    <scope>NUCLEOTIDE SEQUENCE</scope>
    <source>
        <strain evidence="11">PSN309</strain>
    </source>
</reference>
<evidence type="ECO:0000256" key="2">
    <source>
        <dbReference type="ARBA" id="ARBA00008420"/>
    </source>
</evidence>
<reference evidence="11" key="1">
    <citation type="journal article" date="2023" name="Mol. Phylogenet. Evol.">
        <title>Genome-scale phylogeny and comparative genomics of the fungal order Sordariales.</title>
        <authorList>
            <person name="Hensen N."/>
            <person name="Bonometti L."/>
            <person name="Westerberg I."/>
            <person name="Brannstrom I.O."/>
            <person name="Guillou S."/>
            <person name="Cros-Aarteil S."/>
            <person name="Calhoun S."/>
            <person name="Haridas S."/>
            <person name="Kuo A."/>
            <person name="Mondo S."/>
            <person name="Pangilinan J."/>
            <person name="Riley R."/>
            <person name="LaButti K."/>
            <person name="Andreopoulos B."/>
            <person name="Lipzen A."/>
            <person name="Chen C."/>
            <person name="Yan M."/>
            <person name="Daum C."/>
            <person name="Ng V."/>
            <person name="Clum A."/>
            <person name="Steindorff A."/>
            <person name="Ohm R.A."/>
            <person name="Martin F."/>
            <person name="Silar P."/>
            <person name="Natvig D.O."/>
            <person name="Lalanne C."/>
            <person name="Gautier V."/>
            <person name="Ament-Velasquez S.L."/>
            <person name="Kruys A."/>
            <person name="Hutchinson M.I."/>
            <person name="Powell A.J."/>
            <person name="Barry K."/>
            <person name="Miller A.N."/>
            <person name="Grigoriev I.V."/>
            <person name="Debuchy R."/>
            <person name="Gladieux P."/>
            <person name="Hiltunen Thoren M."/>
            <person name="Johannesson H."/>
        </authorList>
    </citation>
    <scope>NUCLEOTIDE SEQUENCE</scope>
    <source>
        <strain evidence="11">PSN309</strain>
    </source>
</reference>
<dbReference type="EMBL" id="MU864382">
    <property type="protein sequence ID" value="KAK4188878.1"/>
    <property type="molecule type" value="Genomic_DNA"/>
</dbReference>
<keyword evidence="5 9" id="KW-0547">Nucleotide-binding</keyword>
<evidence type="ECO:0000256" key="1">
    <source>
        <dbReference type="ARBA" id="ARBA00004875"/>
    </source>
</evidence>
<dbReference type="Proteomes" id="UP001302126">
    <property type="component" value="Unassembled WGS sequence"/>
</dbReference>
<feature type="region of interest" description="Disordered" evidence="10">
    <location>
        <begin position="1"/>
        <end position="46"/>
    </location>
</feature>
<evidence type="ECO:0000256" key="5">
    <source>
        <dbReference type="ARBA" id="ARBA00022741"/>
    </source>
</evidence>
<dbReference type="GO" id="GO:0005737">
    <property type="term" value="C:cytoplasm"/>
    <property type="evidence" value="ECO:0007669"/>
    <property type="project" value="TreeGrafter"/>
</dbReference>
<evidence type="ECO:0000256" key="6">
    <source>
        <dbReference type="ARBA" id="ARBA00022777"/>
    </source>
</evidence>
<feature type="region of interest" description="Disordered" evidence="10">
    <location>
        <begin position="225"/>
        <end position="248"/>
    </location>
</feature>
<evidence type="ECO:0000256" key="7">
    <source>
        <dbReference type="ARBA" id="ARBA00022840"/>
    </source>
</evidence>
<dbReference type="PANTHER" id="PTHR43442">
    <property type="entry name" value="GLUCONOKINASE-RELATED"/>
    <property type="match status" value="1"/>
</dbReference>
<keyword evidence="12" id="KW-1185">Reference proteome</keyword>
<feature type="region of interest" description="Disordered" evidence="10">
    <location>
        <begin position="118"/>
        <end position="138"/>
    </location>
</feature>
<dbReference type="EC" id="2.7.1.12" evidence="3 9"/>
<dbReference type="GO" id="GO:0005975">
    <property type="term" value="P:carbohydrate metabolic process"/>
    <property type="evidence" value="ECO:0007669"/>
    <property type="project" value="InterPro"/>
</dbReference>
<evidence type="ECO:0000256" key="4">
    <source>
        <dbReference type="ARBA" id="ARBA00022679"/>
    </source>
</evidence>
<dbReference type="GO" id="GO:0046316">
    <property type="term" value="F:gluconokinase activity"/>
    <property type="evidence" value="ECO:0007669"/>
    <property type="project" value="UniProtKB-EC"/>
</dbReference>
<keyword evidence="4 9" id="KW-0808">Transferase</keyword>
<keyword evidence="7 9" id="KW-0067">ATP-binding</keyword>
<feature type="compositionally biased region" description="Basic and acidic residues" evidence="10">
    <location>
        <begin position="225"/>
        <end position="242"/>
    </location>
</feature>
<dbReference type="Pfam" id="PF13671">
    <property type="entry name" value="AAA_33"/>
    <property type="match status" value="1"/>
</dbReference>
<dbReference type="SUPFAM" id="SSF52540">
    <property type="entry name" value="P-loop containing nucleoside triphosphate hydrolases"/>
    <property type="match status" value="1"/>
</dbReference>
<protein>
    <recommendedName>
        <fullName evidence="3 9">Gluconokinase</fullName>
        <ecNumber evidence="3 9">2.7.1.12</ecNumber>
    </recommendedName>
</protein>
<evidence type="ECO:0000256" key="8">
    <source>
        <dbReference type="ARBA" id="ARBA00048090"/>
    </source>
</evidence>
<evidence type="ECO:0000256" key="10">
    <source>
        <dbReference type="SAM" id="MobiDB-lite"/>
    </source>
</evidence>
<comment type="pathway">
    <text evidence="1 9">Carbohydrate acid metabolism; D-gluconate degradation.</text>
</comment>
<dbReference type="Gene3D" id="3.40.50.300">
    <property type="entry name" value="P-loop containing nucleotide triphosphate hydrolases"/>
    <property type="match status" value="1"/>
</dbReference>
<feature type="compositionally biased region" description="Basic and acidic residues" evidence="10">
    <location>
        <begin position="35"/>
        <end position="46"/>
    </location>
</feature>
<keyword evidence="6 9" id="KW-0418">Kinase</keyword>
<dbReference type="InterPro" id="IPR027417">
    <property type="entry name" value="P-loop_NTPase"/>
</dbReference>
<evidence type="ECO:0000313" key="11">
    <source>
        <dbReference type="EMBL" id="KAK4188878.1"/>
    </source>
</evidence>
<dbReference type="InterPro" id="IPR006001">
    <property type="entry name" value="Therm_gnt_kin"/>
</dbReference>
<sequence>MGENLDHSTNSPLPVVGTVNDEENATIKPQGPHPSRQEKSDFDSERRPTHHLHRWIWFITGPTACGKTTIAKSLASALKFSFLEGDDYHPKASVEKMSRGEPLNDEDRAGWLQALKEHEIAQPQKKQTNGDDPEGKSRHLVTTCSALKKHYRDLLRQGGEEAKDLRVRFVFLDASEETLTKRAAERKGHFAGANLVHSQFEALERPDENEKDVVVVNVEGSLEDSERQAEMKLKEEMGKDDGSFLEVL</sequence>
<dbReference type="PANTHER" id="PTHR43442:SF3">
    <property type="entry name" value="GLUCONOKINASE-RELATED"/>
    <property type="match status" value="1"/>
</dbReference>
<evidence type="ECO:0000256" key="3">
    <source>
        <dbReference type="ARBA" id="ARBA00012054"/>
    </source>
</evidence>
<comment type="catalytic activity">
    <reaction evidence="8 9">
        <text>D-gluconate + ATP = 6-phospho-D-gluconate + ADP + H(+)</text>
        <dbReference type="Rhea" id="RHEA:19433"/>
        <dbReference type="ChEBI" id="CHEBI:15378"/>
        <dbReference type="ChEBI" id="CHEBI:18391"/>
        <dbReference type="ChEBI" id="CHEBI:30616"/>
        <dbReference type="ChEBI" id="CHEBI:58759"/>
        <dbReference type="ChEBI" id="CHEBI:456216"/>
        <dbReference type="EC" id="2.7.1.12"/>
    </reaction>
</comment>
<organism evidence="11 12">
    <name type="scientific">Podospora australis</name>
    <dbReference type="NCBI Taxonomy" id="1536484"/>
    <lineage>
        <taxon>Eukaryota</taxon>
        <taxon>Fungi</taxon>
        <taxon>Dikarya</taxon>
        <taxon>Ascomycota</taxon>
        <taxon>Pezizomycotina</taxon>
        <taxon>Sordariomycetes</taxon>
        <taxon>Sordariomycetidae</taxon>
        <taxon>Sordariales</taxon>
        <taxon>Podosporaceae</taxon>
        <taxon>Podospora</taxon>
    </lineage>
</organism>
<comment type="similarity">
    <text evidence="2 9">Belongs to the gluconokinase GntK/GntV family.</text>
</comment>